<dbReference type="GO" id="GO:0008483">
    <property type="term" value="F:transaminase activity"/>
    <property type="evidence" value="ECO:0007669"/>
    <property type="project" value="UniProtKB-KW"/>
</dbReference>
<evidence type="ECO:0000313" key="5">
    <source>
        <dbReference type="Proteomes" id="UP000286746"/>
    </source>
</evidence>
<dbReference type="InterPro" id="IPR015421">
    <property type="entry name" value="PyrdxlP-dep_Trfase_major"/>
</dbReference>
<evidence type="ECO:0000256" key="1">
    <source>
        <dbReference type="ARBA" id="ARBA00008954"/>
    </source>
</evidence>
<keyword evidence="4" id="KW-0032">Aminotransferase</keyword>
<dbReference type="GO" id="GO:0030170">
    <property type="term" value="F:pyridoxal phosphate binding"/>
    <property type="evidence" value="ECO:0007669"/>
    <property type="project" value="InterPro"/>
</dbReference>
<dbReference type="PANTHER" id="PTHR43094">
    <property type="entry name" value="AMINOTRANSFERASE"/>
    <property type="match status" value="1"/>
</dbReference>
<dbReference type="InterPro" id="IPR049704">
    <property type="entry name" value="Aminotrans_3_PPA_site"/>
</dbReference>
<organism evidence="4 5">
    <name type="scientific">Streptomyces paromomycinus</name>
    <name type="common">Streptomyces rimosus subsp. paromomycinus</name>
    <dbReference type="NCBI Taxonomy" id="92743"/>
    <lineage>
        <taxon>Bacteria</taxon>
        <taxon>Bacillati</taxon>
        <taxon>Actinomycetota</taxon>
        <taxon>Actinomycetes</taxon>
        <taxon>Kitasatosporales</taxon>
        <taxon>Streptomycetaceae</taxon>
        <taxon>Streptomyces</taxon>
    </lineage>
</organism>
<dbReference type="InterPro" id="IPR005814">
    <property type="entry name" value="Aminotrans_3"/>
</dbReference>
<proteinExistence type="inferred from homology"/>
<dbReference type="Gene3D" id="3.40.640.10">
    <property type="entry name" value="Type I PLP-dependent aspartate aminotransferase-like (Major domain)"/>
    <property type="match status" value="1"/>
</dbReference>
<protein>
    <submittedName>
        <fullName evidence="4">Aspartate aminotransferase family protein</fullName>
    </submittedName>
</protein>
<dbReference type="RefSeq" id="WP_125055498.1">
    <property type="nucleotide sequence ID" value="NZ_BHZD01000001.1"/>
</dbReference>
<keyword evidence="5" id="KW-1185">Reference proteome</keyword>
<dbReference type="SUPFAM" id="SSF53383">
    <property type="entry name" value="PLP-dependent transferases"/>
    <property type="match status" value="1"/>
</dbReference>
<dbReference type="PROSITE" id="PS00600">
    <property type="entry name" value="AA_TRANSFER_CLASS_3"/>
    <property type="match status" value="1"/>
</dbReference>
<dbReference type="Gene3D" id="3.90.1150.10">
    <property type="entry name" value="Aspartate Aminotransferase, domain 1"/>
    <property type="match status" value="1"/>
</dbReference>
<dbReference type="Proteomes" id="UP000286746">
    <property type="component" value="Unassembled WGS sequence"/>
</dbReference>
<name>A0A401W5X2_STREY</name>
<dbReference type="PANTHER" id="PTHR43094:SF1">
    <property type="entry name" value="AMINOTRANSFERASE CLASS-III"/>
    <property type="match status" value="1"/>
</dbReference>
<reference evidence="4 5" key="1">
    <citation type="submission" date="2018-11" db="EMBL/GenBank/DDBJ databases">
        <title>Whole genome sequence of Streptomyces paromomycinus NBRC 15454(T).</title>
        <authorList>
            <person name="Komaki H."/>
            <person name="Tamura T."/>
        </authorList>
    </citation>
    <scope>NUCLEOTIDE SEQUENCE [LARGE SCALE GENOMIC DNA]</scope>
    <source>
        <strain evidence="4 5">NBRC 15454</strain>
    </source>
</reference>
<accession>A0A401W5X2</accession>
<dbReference type="InterPro" id="IPR015424">
    <property type="entry name" value="PyrdxlP-dep_Trfase"/>
</dbReference>
<sequence>MTSELRPLWPALLPAEHHGDDALCAVSAQGVRVRFADGRELLDGSSGLWNTNLGYGNPAVARAAAEALLNASYLSVFRYENTYARLAAAALIEACGPEHYARVLFSTSGGAANDLVMKVARHYHALRGEPRRKVIVGLRGSYHGLTFGGFALTGEDLGQQVYGVDQRLVRHVTPNEPAELATLLVRQGAQTAAVVVEPVLGTGAVPLTEEYVAELLRLRDVHGFLLVADEVATGFGRTGTLFASERWPAPPDLLISSKGLTNGTSAAAVVVASREVAAAFDEAGGVLSHGETQAGTPVTCAAILATLSEMQRLDAVAQGRRLAVRLDEELDEMVAGHPLVSHTEGMGLFRSIRMVTTDGAPFPQTEVPALVGAVRTAGAIVHPGLNGVQLFPALTYAPAELKELLECVRAGLDAYVASGRSGQGRRPHTEARG</sequence>
<dbReference type="Pfam" id="PF00202">
    <property type="entry name" value="Aminotran_3"/>
    <property type="match status" value="1"/>
</dbReference>
<dbReference type="PIRSF" id="PIRSF000521">
    <property type="entry name" value="Transaminase_4ab_Lys_Orn"/>
    <property type="match status" value="1"/>
</dbReference>
<evidence type="ECO:0000256" key="2">
    <source>
        <dbReference type="ARBA" id="ARBA00022898"/>
    </source>
</evidence>
<comment type="similarity">
    <text evidence="1 3">Belongs to the class-III pyridoxal-phosphate-dependent aminotransferase family.</text>
</comment>
<keyword evidence="4" id="KW-0808">Transferase</keyword>
<dbReference type="AlphaFoldDB" id="A0A401W5X2"/>
<gene>
    <name evidence="4" type="ORF">GKJPGBOP_04428</name>
</gene>
<evidence type="ECO:0000256" key="3">
    <source>
        <dbReference type="RuleBase" id="RU003560"/>
    </source>
</evidence>
<dbReference type="InterPro" id="IPR049691">
    <property type="entry name" value="Daptide_aminotransferase"/>
</dbReference>
<dbReference type="EMBL" id="BHZD01000001">
    <property type="protein sequence ID" value="GCD44718.1"/>
    <property type="molecule type" value="Genomic_DNA"/>
</dbReference>
<keyword evidence="2 3" id="KW-0663">Pyridoxal phosphate</keyword>
<evidence type="ECO:0000313" key="4">
    <source>
        <dbReference type="EMBL" id="GCD44718.1"/>
    </source>
</evidence>
<dbReference type="InterPro" id="IPR015422">
    <property type="entry name" value="PyrdxlP-dep_Trfase_small"/>
</dbReference>
<dbReference type="NCBIfam" id="NF041821">
    <property type="entry name" value="daptide_amino"/>
    <property type="match status" value="1"/>
</dbReference>
<comment type="caution">
    <text evidence="4">The sequence shown here is derived from an EMBL/GenBank/DDBJ whole genome shotgun (WGS) entry which is preliminary data.</text>
</comment>